<comment type="caution">
    <text evidence="2">The sequence shown here is derived from an EMBL/GenBank/DDBJ whole genome shotgun (WGS) entry which is preliminary data.</text>
</comment>
<dbReference type="EMBL" id="JADINE010000030">
    <property type="protein sequence ID" value="MBO8407272.1"/>
    <property type="molecule type" value="Genomic_DNA"/>
</dbReference>
<feature type="chain" id="PRO_5036681445" evidence="1">
    <location>
        <begin position="23"/>
        <end position="205"/>
    </location>
</feature>
<evidence type="ECO:0000313" key="2">
    <source>
        <dbReference type="EMBL" id="MBO8407272.1"/>
    </source>
</evidence>
<evidence type="ECO:0000313" key="3">
    <source>
        <dbReference type="Proteomes" id="UP000721442"/>
    </source>
</evidence>
<organism evidence="2 3">
    <name type="scientific">Candidatus Enterousia excrementavium</name>
    <dbReference type="NCBI Taxonomy" id="2840789"/>
    <lineage>
        <taxon>Bacteria</taxon>
        <taxon>Pseudomonadati</taxon>
        <taxon>Pseudomonadota</taxon>
        <taxon>Alphaproteobacteria</taxon>
        <taxon>Candidatus Enterousia</taxon>
    </lineage>
</organism>
<name>A0A940DDP1_9PROT</name>
<sequence length="205" mass="22139">MFDVKKILVALCVVAAPVMARAAIDLSSMASVNVTSDTAAAAKDMAFDEARRQIITDVLGQYSIPDQLADVLKISKSSDLTNLIASSSIDGEQQSDTTYSANITMTIDADAARAWMMENNIQNWLPDGKSGDKTVVQVVMSDKLAGWIELNAIARAEGVDLETKYINGNRVTLEIPASSRGAFTIAIREAGWRYADQNGVLHIIK</sequence>
<evidence type="ECO:0000256" key="1">
    <source>
        <dbReference type="SAM" id="SignalP"/>
    </source>
</evidence>
<feature type="signal peptide" evidence="1">
    <location>
        <begin position="1"/>
        <end position="22"/>
    </location>
</feature>
<dbReference type="Proteomes" id="UP000721442">
    <property type="component" value="Unassembled WGS sequence"/>
</dbReference>
<proteinExistence type="predicted"/>
<keyword evidence="1" id="KW-0732">Signal</keyword>
<dbReference type="AlphaFoldDB" id="A0A940DDP1"/>
<accession>A0A940DDP1</accession>
<reference evidence="2" key="1">
    <citation type="submission" date="2020-10" db="EMBL/GenBank/DDBJ databases">
        <authorList>
            <person name="Gilroy R."/>
        </authorList>
    </citation>
    <scope>NUCLEOTIDE SEQUENCE</scope>
    <source>
        <strain evidence="2">B1-16210</strain>
    </source>
</reference>
<reference evidence="2" key="2">
    <citation type="journal article" date="2021" name="PeerJ">
        <title>Extensive microbial diversity within the chicken gut microbiome revealed by metagenomics and culture.</title>
        <authorList>
            <person name="Gilroy R."/>
            <person name="Ravi A."/>
            <person name="Getino M."/>
            <person name="Pursley I."/>
            <person name="Horton D.L."/>
            <person name="Alikhan N.F."/>
            <person name="Baker D."/>
            <person name="Gharbi K."/>
            <person name="Hall N."/>
            <person name="Watson M."/>
            <person name="Adriaenssens E.M."/>
            <person name="Foster-Nyarko E."/>
            <person name="Jarju S."/>
            <person name="Secka A."/>
            <person name="Antonio M."/>
            <person name="Oren A."/>
            <person name="Chaudhuri R.R."/>
            <person name="La Ragione R."/>
            <person name="Hildebrand F."/>
            <person name="Pallen M.J."/>
        </authorList>
    </citation>
    <scope>NUCLEOTIDE SEQUENCE</scope>
    <source>
        <strain evidence="2">B1-16210</strain>
    </source>
</reference>
<protein>
    <submittedName>
        <fullName evidence="2">Uncharacterized protein</fullName>
    </submittedName>
</protein>
<gene>
    <name evidence="2" type="ORF">IAC77_02305</name>
</gene>